<feature type="region of interest" description="Disordered" evidence="12">
    <location>
        <begin position="1951"/>
        <end position="1973"/>
    </location>
</feature>
<reference evidence="15" key="1">
    <citation type="submission" date="2023-03" db="EMBL/GenBank/DDBJ databases">
        <title>Massive genome expansion in bonnet fungi (Mycena s.s.) driven by repeated elements and novel gene families across ecological guilds.</title>
        <authorList>
            <consortium name="Lawrence Berkeley National Laboratory"/>
            <person name="Harder C.B."/>
            <person name="Miyauchi S."/>
            <person name="Viragh M."/>
            <person name="Kuo A."/>
            <person name="Thoen E."/>
            <person name="Andreopoulos B."/>
            <person name="Lu D."/>
            <person name="Skrede I."/>
            <person name="Drula E."/>
            <person name="Henrissat B."/>
            <person name="Morin E."/>
            <person name="Kohler A."/>
            <person name="Barry K."/>
            <person name="LaButti K."/>
            <person name="Morin E."/>
            <person name="Salamov A."/>
            <person name="Lipzen A."/>
            <person name="Mereny Z."/>
            <person name="Hegedus B."/>
            <person name="Baldrian P."/>
            <person name="Stursova M."/>
            <person name="Weitz H."/>
            <person name="Taylor A."/>
            <person name="Grigoriev I.V."/>
            <person name="Nagy L.G."/>
            <person name="Martin F."/>
            <person name="Kauserud H."/>
        </authorList>
    </citation>
    <scope>NUCLEOTIDE SEQUENCE</scope>
    <source>
        <strain evidence="15">CBHHK188m</strain>
    </source>
</reference>
<evidence type="ECO:0000256" key="10">
    <source>
        <dbReference type="ARBA" id="ARBA00073046"/>
    </source>
</evidence>
<evidence type="ECO:0000256" key="5">
    <source>
        <dbReference type="ARBA" id="ARBA00022801"/>
    </source>
</evidence>
<evidence type="ECO:0000313" key="16">
    <source>
        <dbReference type="Proteomes" id="UP001215280"/>
    </source>
</evidence>
<evidence type="ECO:0000256" key="11">
    <source>
        <dbReference type="ARBA" id="ARBA00081329"/>
    </source>
</evidence>
<organism evidence="15 16">
    <name type="scientific">Mycena maculata</name>
    <dbReference type="NCBI Taxonomy" id="230809"/>
    <lineage>
        <taxon>Eukaryota</taxon>
        <taxon>Fungi</taxon>
        <taxon>Dikarya</taxon>
        <taxon>Basidiomycota</taxon>
        <taxon>Agaricomycotina</taxon>
        <taxon>Agaricomycetes</taxon>
        <taxon>Agaricomycetidae</taxon>
        <taxon>Agaricales</taxon>
        <taxon>Marasmiineae</taxon>
        <taxon>Mycenaceae</taxon>
        <taxon>Mycena</taxon>
    </lineage>
</organism>
<keyword evidence="5" id="KW-0378">Hydrolase</keyword>
<feature type="region of interest" description="Disordered" evidence="12">
    <location>
        <begin position="486"/>
        <end position="508"/>
    </location>
</feature>
<evidence type="ECO:0000256" key="6">
    <source>
        <dbReference type="ARBA" id="ARBA00022806"/>
    </source>
</evidence>
<keyword evidence="8" id="KW-0238">DNA-binding</keyword>
<sequence>MTSRLDRLLLLLDTGSSTSVRNTAAKQLAQLAAKSVISDVALEEDIKNSNTRQHVSHSEPQAWAELMSVVARIIPFLHSKSFDTRTAASVALSQIFSLVPPWQPELKPTPAEEQIFPAPAFPEFSVQELISQGKLLLASSGKEFVKPAGILASPAEVKKARAAAMARLGLDFFDLEDGDELEIEKNLADDMDVDIEGEQDPAPIPVSVKMEDDADSNGAPSLSPMDVEPKRRRENTSAPTTRSVTPADPSPTTPNTPDTEPPPSAGTLSARELNRLKRKRKPGNSAFVAPPPQSAGAKFQPAPAAGNSHKARLVAADDTKPPVTSRLGTPTSEKVIIDPSKGGAVSPKAAKQSRALDVRPGTWIWDGVVRVLEVDLFSAAWEVRHGAAMALRELLKVQGACGGMHDDATAAENAVAHEKWCNDLSAKFLCVFVLDRFGDFVSDQVVAPVRETVSQTLASLLLHMPRRSVSHVHTILLQMIQQDLPAPVSNGTAKPRRGKPKAGAPEPEKTHVWEVRHAGLLGIKYEVAVRSDLFATKERVKVEALADAMAVDAEGDVKVEDEGESLKSEEADGAVKYEEKVKQEEEVGSDFDETGREVLRGVVEAAILGLGDRDDDVRSVAASCLLPVAEHLVEQLPEALDRVLVVLWHCLSDMKDDLSSSVGAVMDLLGKLVSYDKVITILADETVALPLKELAPTLFPFFRHTIPNVRLAVVKTLYSFMAVPTLPREWIKAEFLRLLFQNLVAEERADIRDASLAAWRMTLTVLAGKPGWMEEVVTQQIILDWYAIMMTPLGVAIDPATFYRPSVETTAGHAAPERHNVDKNMLAQDPSLITTEVTLKARVAAATALAELIVFWPVNAQSIEDVFQPILMHYIDSSSMLQKFLTAVVAEEWAREHDAVPDVAPLIEKSAMAKTLSAKTLAWLQGTPPPAYHEMTLTLLRIHGDCVALLGSFASECKLPMSSIPNLGTEIDVTGTKPGCFTIDVAQQAVGQLYARLKDSLGRTKKRELGVIGEKRVKIVASIERYVDIKAQHDVRVSAAFAAAFVAFRSTPDKVSPVVKGIMNGIKNEDNVDLQTRSAVAVASFIEFCTRHNISQPPDKIVKNLCTFLCQDVEQTPTFAFMRKHADGILSFQEAMKPAANGKDAGKEKDKIVEIPKPDEASKARLSRRGAGLAFDQLSTKFGPRLLDVIPNMWQFMAGGLISAFQSDSPTESDDRIQKQFGQDVIDSLSVLEAVVPTFHPDLWPKLAETFPMMHIALTSRFAIIRQSAARCFATLCDVMTSEAMRYVIENIVPLLGDPLVLANRQGATELMYHVVQRLDIKALPYVIFMVVPVLGRMSDLDDDIRSTATNTFASLVKMVPLEAGLPDPPGFPEELLKRRQTERQFLTQLLDGSKVEEYKIPVTIKAELRKYQQDGVNWLAFLAKYQLHGILCDDMGLGKTLQSICILSSKHFERAQRHKETQTPDSVHLPSLIVCPPTLTGHWYYEVLKYAENLRPVLYTGNARERTKLLSKLNTHDVVITSYEVVRNDISQLEALNWLYCILDEGHVIKNAKTKLTKAVKCIRAQHRLILSGTPIQNNVLELWSLFDFLMPGFLGTEASFNERFGKPILSNRDGKAKNGEAAALALEALHKQVLPFLLRRLKEDVLHDLPPKIIQDYYCELSEVQKYLYDNFSKSEAHASAEETVQSGSGDKPQQHIFQSLQYLRKLCNHPAFVLKDDIEAIKAALGKAASPPDGLHDIQHAPKLLALRQILTDCGIGGAANTGVDSGKSELIDTEPEPRGAFSQHRVLIFCQMKQMLDIIETDLFNKHMPSVTYMRLDGSTDSSKRHAVVQTFNSDPSIDCLLLTTHIGGLGLTLTGADTVIFVEHDWNPMKDLQAMDRAHRIGQKKVVNVYRLITKGTLEEKIMGLQRFKLNIANSVVTQQNSGLASMDTDLVLDLFKRTSEEEDAAAAAKKKVKESSGPVSQKNLLQGLEELPAEDEYQGLDLSSFMGSLGR</sequence>
<dbReference type="Pfam" id="PF12054">
    <property type="entry name" value="DUF3535"/>
    <property type="match status" value="1"/>
</dbReference>
<dbReference type="PANTHER" id="PTHR36498">
    <property type="entry name" value="TATA-BINDING PROTEIN-ASSOCIATED FACTOR 172"/>
    <property type="match status" value="1"/>
</dbReference>
<dbReference type="GO" id="GO:0003677">
    <property type="term" value="F:DNA binding"/>
    <property type="evidence" value="ECO:0007669"/>
    <property type="project" value="UniProtKB-KW"/>
</dbReference>
<comment type="similarity">
    <text evidence="2">Belongs to the SNF2/RAD54 helicase family.</text>
</comment>
<protein>
    <recommendedName>
        <fullName evidence="10">TATA-binding protein-associated factor mot1</fullName>
    </recommendedName>
    <alternativeName>
        <fullName evidence="11">Modifier of transcription 1</fullName>
    </alternativeName>
</protein>
<dbReference type="CDD" id="cd18793">
    <property type="entry name" value="SF2_C_SNF"/>
    <property type="match status" value="1"/>
</dbReference>
<dbReference type="InterPro" id="IPR016024">
    <property type="entry name" value="ARM-type_fold"/>
</dbReference>
<keyword evidence="3" id="KW-0677">Repeat</keyword>
<dbReference type="GO" id="GO:0017025">
    <property type="term" value="F:TBP-class protein binding"/>
    <property type="evidence" value="ECO:0007669"/>
    <property type="project" value="InterPro"/>
</dbReference>
<feature type="region of interest" description="Disordered" evidence="12">
    <location>
        <begin position="189"/>
        <end position="267"/>
    </location>
</feature>
<feature type="domain" description="Helicase ATP-binding" evidence="13">
    <location>
        <begin position="1421"/>
        <end position="1594"/>
    </location>
</feature>
<dbReference type="InterPro" id="IPR038718">
    <property type="entry name" value="SNF2-like_sf"/>
</dbReference>
<proteinExistence type="inferred from homology"/>
<evidence type="ECO:0000259" key="13">
    <source>
        <dbReference type="PROSITE" id="PS51192"/>
    </source>
</evidence>
<dbReference type="SMART" id="SM00487">
    <property type="entry name" value="DEXDc"/>
    <property type="match status" value="1"/>
</dbReference>
<evidence type="ECO:0000256" key="2">
    <source>
        <dbReference type="ARBA" id="ARBA00007025"/>
    </source>
</evidence>
<dbReference type="InterPro" id="IPR044078">
    <property type="entry name" value="Mot1_ATP-bd"/>
</dbReference>
<dbReference type="SUPFAM" id="SSF52540">
    <property type="entry name" value="P-loop containing nucleoside triphosphate hydrolases"/>
    <property type="match status" value="2"/>
</dbReference>
<evidence type="ECO:0000256" key="9">
    <source>
        <dbReference type="ARBA" id="ARBA00023242"/>
    </source>
</evidence>
<dbReference type="GO" id="GO:0004386">
    <property type="term" value="F:helicase activity"/>
    <property type="evidence" value="ECO:0007669"/>
    <property type="project" value="UniProtKB-KW"/>
</dbReference>
<comment type="caution">
    <text evidence="15">The sequence shown here is derived from an EMBL/GenBank/DDBJ whole genome shotgun (WGS) entry which is preliminary data.</text>
</comment>
<dbReference type="Pfam" id="PF00176">
    <property type="entry name" value="SNF2-rel_dom"/>
    <property type="match status" value="1"/>
</dbReference>
<dbReference type="FunFam" id="3.40.50.10810:FF:000009">
    <property type="entry name" value="B-TFIID TATA-box-binding protein-associated factor 1"/>
    <property type="match status" value="1"/>
</dbReference>
<dbReference type="GO" id="GO:0016887">
    <property type="term" value="F:ATP hydrolysis activity"/>
    <property type="evidence" value="ECO:0007669"/>
    <property type="project" value="InterPro"/>
</dbReference>
<dbReference type="Gene3D" id="3.40.50.10810">
    <property type="entry name" value="Tandem AAA-ATPase domain"/>
    <property type="match status" value="1"/>
</dbReference>
<dbReference type="CDD" id="cd17999">
    <property type="entry name" value="DEXHc_Mot1"/>
    <property type="match status" value="1"/>
</dbReference>
<evidence type="ECO:0000313" key="15">
    <source>
        <dbReference type="EMBL" id="KAJ7739654.1"/>
    </source>
</evidence>
<dbReference type="InterPro" id="IPR011989">
    <property type="entry name" value="ARM-like"/>
</dbReference>
<dbReference type="Pfam" id="PF00271">
    <property type="entry name" value="Helicase_C"/>
    <property type="match status" value="1"/>
</dbReference>
<dbReference type="Gene3D" id="3.40.50.300">
    <property type="entry name" value="P-loop containing nucleotide triphosphate hydrolases"/>
    <property type="match status" value="1"/>
</dbReference>
<dbReference type="InterPro" id="IPR049730">
    <property type="entry name" value="SNF2/RAD54-like_C"/>
</dbReference>
<dbReference type="InterPro" id="IPR000330">
    <property type="entry name" value="SNF2_N"/>
</dbReference>
<dbReference type="InterPro" id="IPR022707">
    <property type="entry name" value="Mot1_central_dom"/>
</dbReference>
<evidence type="ECO:0000259" key="14">
    <source>
        <dbReference type="PROSITE" id="PS51194"/>
    </source>
</evidence>
<evidence type="ECO:0000256" key="12">
    <source>
        <dbReference type="SAM" id="MobiDB-lite"/>
    </source>
</evidence>
<evidence type="ECO:0000256" key="4">
    <source>
        <dbReference type="ARBA" id="ARBA00022741"/>
    </source>
</evidence>
<keyword evidence="4" id="KW-0547">Nucleotide-binding</keyword>
<keyword evidence="16" id="KW-1185">Reference proteome</keyword>
<dbReference type="PROSITE" id="PS51192">
    <property type="entry name" value="HELICASE_ATP_BIND_1"/>
    <property type="match status" value="1"/>
</dbReference>
<evidence type="ECO:0000256" key="1">
    <source>
        <dbReference type="ARBA" id="ARBA00004123"/>
    </source>
</evidence>
<dbReference type="SUPFAM" id="SSF48371">
    <property type="entry name" value="ARM repeat"/>
    <property type="match status" value="1"/>
</dbReference>
<dbReference type="PROSITE" id="PS51194">
    <property type="entry name" value="HELICASE_CTER"/>
    <property type="match status" value="1"/>
</dbReference>
<name>A0AAD7MZU0_9AGAR</name>
<dbReference type="InterPro" id="IPR001650">
    <property type="entry name" value="Helicase_C-like"/>
</dbReference>
<dbReference type="Gene3D" id="1.25.10.10">
    <property type="entry name" value="Leucine-rich Repeat Variant"/>
    <property type="match status" value="2"/>
</dbReference>
<dbReference type="FunFam" id="3.40.50.300:FF:000428">
    <property type="entry name" value="TATA-binding protein-associated factor 172"/>
    <property type="match status" value="1"/>
</dbReference>
<comment type="subcellular location">
    <subcellularLocation>
        <location evidence="1">Nucleus</location>
    </subcellularLocation>
</comment>
<keyword evidence="6" id="KW-0347">Helicase</keyword>
<dbReference type="SMART" id="SM00490">
    <property type="entry name" value="HELICc"/>
    <property type="match status" value="1"/>
</dbReference>
<dbReference type="Proteomes" id="UP001215280">
    <property type="component" value="Unassembled WGS sequence"/>
</dbReference>
<dbReference type="InterPro" id="IPR044972">
    <property type="entry name" value="Mot1"/>
</dbReference>
<feature type="region of interest" description="Disordered" evidence="12">
    <location>
        <begin position="282"/>
        <end position="348"/>
    </location>
</feature>
<accession>A0AAD7MZU0</accession>
<evidence type="ECO:0000256" key="3">
    <source>
        <dbReference type="ARBA" id="ARBA00022737"/>
    </source>
</evidence>
<dbReference type="PANTHER" id="PTHR36498:SF1">
    <property type="entry name" value="TATA-BINDING PROTEIN-ASSOCIATED FACTOR 172"/>
    <property type="match status" value="1"/>
</dbReference>
<dbReference type="EMBL" id="JARJLG010000131">
    <property type="protein sequence ID" value="KAJ7739654.1"/>
    <property type="molecule type" value="Genomic_DNA"/>
</dbReference>
<dbReference type="GO" id="GO:0005524">
    <property type="term" value="F:ATP binding"/>
    <property type="evidence" value="ECO:0007669"/>
    <property type="project" value="UniProtKB-KW"/>
</dbReference>
<evidence type="ECO:0000256" key="8">
    <source>
        <dbReference type="ARBA" id="ARBA00023125"/>
    </source>
</evidence>
<feature type="compositionally biased region" description="Acidic residues" evidence="12">
    <location>
        <begin position="189"/>
        <end position="199"/>
    </location>
</feature>
<dbReference type="InterPro" id="IPR027417">
    <property type="entry name" value="P-loop_NTPase"/>
</dbReference>
<keyword evidence="7" id="KW-0067">ATP-binding</keyword>
<dbReference type="GO" id="GO:0005634">
    <property type="term" value="C:nucleus"/>
    <property type="evidence" value="ECO:0007669"/>
    <property type="project" value="UniProtKB-SubCell"/>
</dbReference>
<feature type="domain" description="Helicase C-terminal" evidence="14">
    <location>
        <begin position="1769"/>
        <end position="1929"/>
    </location>
</feature>
<feature type="compositionally biased region" description="Pro residues" evidence="12">
    <location>
        <begin position="248"/>
        <end position="264"/>
    </location>
</feature>
<keyword evidence="9" id="KW-0539">Nucleus</keyword>
<dbReference type="InterPro" id="IPR014001">
    <property type="entry name" value="Helicase_ATP-bd"/>
</dbReference>
<gene>
    <name evidence="15" type="ORF">DFH07DRAFT_1064372</name>
</gene>
<evidence type="ECO:0000256" key="7">
    <source>
        <dbReference type="ARBA" id="ARBA00022840"/>
    </source>
</evidence>